<dbReference type="InterPro" id="IPR029058">
    <property type="entry name" value="AB_hydrolase_fold"/>
</dbReference>
<dbReference type="SUPFAM" id="SSF82171">
    <property type="entry name" value="DPP6 N-terminal domain-like"/>
    <property type="match status" value="1"/>
</dbReference>
<dbReference type="GO" id="GO:0006508">
    <property type="term" value="P:proteolysis"/>
    <property type="evidence" value="ECO:0007669"/>
    <property type="project" value="InterPro"/>
</dbReference>
<evidence type="ECO:0000256" key="2">
    <source>
        <dbReference type="SAM" id="MobiDB-lite"/>
    </source>
</evidence>
<gene>
    <name evidence="4" type="ORF">E4099_09615</name>
</gene>
<evidence type="ECO:0000313" key="5">
    <source>
        <dbReference type="Proteomes" id="UP000297948"/>
    </source>
</evidence>
<dbReference type="GO" id="GO:0004252">
    <property type="term" value="F:serine-type endopeptidase activity"/>
    <property type="evidence" value="ECO:0007669"/>
    <property type="project" value="TreeGrafter"/>
</dbReference>
<dbReference type="PANTHER" id="PTHR42776:SF27">
    <property type="entry name" value="DIPEPTIDYL PEPTIDASE FAMILY MEMBER 6"/>
    <property type="match status" value="1"/>
</dbReference>
<dbReference type="SUPFAM" id="SSF53474">
    <property type="entry name" value="alpha/beta-Hydrolases"/>
    <property type="match status" value="1"/>
</dbReference>
<dbReference type="Proteomes" id="UP000297948">
    <property type="component" value="Unassembled WGS sequence"/>
</dbReference>
<dbReference type="Pfam" id="PF00326">
    <property type="entry name" value="Peptidase_S9"/>
    <property type="match status" value="1"/>
</dbReference>
<protein>
    <submittedName>
        <fullName evidence="4">S9 family peptidase</fullName>
    </submittedName>
</protein>
<dbReference type="RefSeq" id="WP_135338563.1">
    <property type="nucleotide sequence ID" value="NZ_JBHLTX010000013.1"/>
</dbReference>
<dbReference type="Gene3D" id="3.40.50.1820">
    <property type="entry name" value="alpha/beta hydrolase"/>
    <property type="match status" value="1"/>
</dbReference>
<dbReference type="PANTHER" id="PTHR42776">
    <property type="entry name" value="SERINE PEPTIDASE S9 FAMILY MEMBER"/>
    <property type="match status" value="1"/>
</dbReference>
<reference evidence="4 5" key="1">
    <citation type="submission" date="2019-03" db="EMBL/GenBank/DDBJ databases">
        <authorList>
            <person name="Gonzalez-Pimentel J.L."/>
        </authorList>
    </citation>
    <scope>NUCLEOTIDE SEQUENCE [LARGE SCALE GENOMIC DNA]</scope>
    <source>
        <strain evidence="4 5">JCM 31289</strain>
    </source>
</reference>
<evidence type="ECO:0000256" key="1">
    <source>
        <dbReference type="ARBA" id="ARBA00022801"/>
    </source>
</evidence>
<keyword evidence="5" id="KW-1185">Reference proteome</keyword>
<keyword evidence="1" id="KW-0378">Hydrolase</keyword>
<feature type="domain" description="Peptidase S9 prolyl oligopeptidase catalytic" evidence="3">
    <location>
        <begin position="356"/>
        <end position="558"/>
    </location>
</feature>
<dbReference type="AlphaFoldDB" id="A0A4Z0HBR7"/>
<evidence type="ECO:0000259" key="3">
    <source>
        <dbReference type="Pfam" id="PF00326"/>
    </source>
</evidence>
<name>A0A4Z0HBR7_9ACTN</name>
<comment type="caution">
    <text evidence="4">The sequence shown here is derived from an EMBL/GenBank/DDBJ whole genome shotgun (WGS) entry which is preliminary data.</text>
</comment>
<evidence type="ECO:0000313" key="4">
    <source>
        <dbReference type="EMBL" id="TGB13677.1"/>
    </source>
</evidence>
<sequence>MALAGDAGGRCEVFAWHAGTRRARQVTDRPHGTLHCAIDADAAIWWFDEDRDGRGGWRYQHFHGGPHLPGLTGVPPGTPRGLSRADDGTVAVGLGGPDGLNVHLGHRGRPGHRVLRVPGPAVLAGFSPGGDLLAVTEHAAGPRAVTVHAAAGGRVGEPVARLSGRHGRLWALGFAARQAGAPAELLLVREEADRYVLAGWRPGSGLREYRWCAFDTEISARWYPDGRRVLIRQDRRGRSTLSVADLDRRTLDPVPVAPGSLLDAAPRPGGEVHYLWTDSATPPRLGSTAGTPLPTVGAPEGRVPGRHTQLWTDGPDGPVHTLLSLPGPPVHRPPLVFLVHGGPADHDRDAYDPMVHSLVASGFAVARVNYRGSTGYGPRWRSAYREGVGLTQVADLAAVRADLLRRGLARADAIGLWGTSWGAYLALLALGTRPDLWQAGVAVKPVADCAAAYHAGTPALRALDEALFGGPPEQVPAAYARSSPIRYASRVRAPLLVVAGARDEKCPPGQVRDYLAALTAAGVWHEALWLDTGHDGYLGGEHMTVLRRAMAFLDRALRGPRRTASHAPGADRPGEGGGRATAARRDRPHGPDGTTGVPGGADETTERG</sequence>
<feature type="region of interest" description="Disordered" evidence="2">
    <location>
        <begin position="559"/>
        <end position="608"/>
    </location>
</feature>
<accession>A0A4Z0HBR7</accession>
<organism evidence="4 5">
    <name type="scientific">Streptomyces palmae</name>
    <dbReference type="NCBI Taxonomy" id="1701085"/>
    <lineage>
        <taxon>Bacteria</taxon>
        <taxon>Bacillati</taxon>
        <taxon>Actinomycetota</taxon>
        <taxon>Actinomycetes</taxon>
        <taxon>Kitasatosporales</taxon>
        <taxon>Streptomycetaceae</taxon>
        <taxon>Streptomyces</taxon>
    </lineage>
</organism>
<dbReference type="EMBL" id="SRID01000061">
    <property type="protein sequence ID" value="TGB13677.1"/>
    <property type="molecule type" value="Genomic_DNA"/>
</dbReference>
<dbReference type="OrthoDB" id="128799at2"/>
<proteinExistence type="predicted"/>
<dbReference type="InterPro" id="IPR001375">
    <property type="entry name" value="Peptidase_S9_cat"/>
</dbReference>